<dbReference type="InterPro" id="IPR011704">
    <property type="entry name" value="ATPase_dyneun-rel_AAA"/>
</dbReference>
<dbReference type="Pfam" id="PF07728">
    <property type="entry name" value="AAA_5"/>
    <property type="match status" value="1"/>
</dbReference>
<dbReference type="GO" id="GO:0005524">
    <property type="term" value="F:ATP binding"/>
    <property type="evidence" value="ECO:0007669"/>
    <property type="project" value="InterPro"/>
</dbReference>
<dbReference type="Gene3D" id="1.25.40.10">
    <property type="entry name" value="Tetratricopeptide repeat domain"/>
    <property type="match status" value="1"/>
</dbReference>
<evidence type="ECO:0000259" key="4">
    <source>
        <dbReference type="Pfam" id="PF07728"/>
    </source>
</evidence>
<dbReference type="Pfam" id="PF13414">
    <property type="entry name" value="TPR_11"/>
    <property type="match status" value="1"/>
</dbReference>
<evidence type="ECO:0000313" key="6">
    <source>
        <dbReference type="Proteomes" id="UP000252085"/>
    </source>
</evidence>
<dbReference type="InterPro" id="IPR050498">
    <property type="entry name" value="Ycf3"/>
</dbReference>
<dbReference type="PROSITE" id="PS50293">
    <property type="entry name" value="TPR_REGION"/>
    <property type="match status" value="1"/>
</dbReference>
<dbReference type="Gene3D" id="3.40.50.300">
    <property type="entry name" value="P-loop containing nucleotide triphosphate hydrolases"/>
    <property type="match status" value="1"/>
</dbReference>
<gene>
    <name evidence="5" type="ORF">A6769_15280</name>
</gene>
<dbReference type="PANTHER" id="PTHR44858:SF1">
    <property type="entry name" value="UDP-N-ACETYLGLUCOSAMINE--PEPTIDE N-ACETYLGLUCOSAMINYLTRANSFERASE SPINDLY-RELATED"/>
    <property type="match status" value="1"/>
</dbReference>
<proteinExistence type="predicted"/>
<dbReference type="EMBL" id="LXQE01000147">
    <property type="protein sequence ID" value="RCJ36853.1"/>
    <property type="molecule type" value="Genomic_DNA"/>
</dbReference>
<evidence type="ECO:0000256" key="3">
    <source>
        <dbReference type="PROSITE-ProRule" id="PRU00339"/>
    </source>
</evidence>
<organism evidence="5 6">
    <name type="scientific">Nostoc punctiforme NIES-2108</name>
    <dbReference type="NCBI Taxonomy" id="1356359"/>
    <lineage>
        <taxon>Bacteria</taxon>
        <taxon>Bacillati</taxon>
        <taxon>Cyanobacteriota</taxon>
        <taxon>Cyanophyceae</taxon>
        <taxon>Nostocales</taxon>
        <taxon>Nostocaceae</taxon>
        <taxon>Nostoc</taxon>
    </lineage>
</organism>
<reference evidence="5 6" key="1">
    <citation type="submission" date="2016-04" db="EMBL/GenBank/DDBJ databases">
        <authorList>
            <person name="Evans L.H."/>
            <person name="Alamgir A."/>
            <person name="Owens N."/>
            <person name="Weber N.D."/>
            <person name="Virtaneva K."/>
            <person name="Barbian K."/>
            <person name="Babar A."/>
            <person name="Rosenke K."/>
        </authorList>
    </citation>
    <scope>NUCLEOTIDE SEQUENCE [LARGE SCALE GENOMIC DNA]</scope>
    <source>
        <strain evidence="5">NIES-2108</strain>
    </source>
</reference>
<protein>
    <recommendedName>
        <fullName evidence="4">ATPase dynein-related AAA domain-containing protein</fullName>
    </recommendedName>
</protein>
<evidence type="ECO:0000313" key="5">
    <source>
        <dbReference type="EMBL" id="RCJ36853.1"/>
    </source>
</evidence>
<dbReference type="PROSITE" id="PS50005">
    <property type="entry name" value="TPR"/>
    <property type="match status" value="4"/>
</dbReference>
<dbReference type="AlphaFoldDB" id="A0A367RMD9"/>
<feature type="repeat" description="TPR" evidence="3">
    <location>
        <begin position="278"/>
        <end position="311"/>
    </location>
</feature>
<dbReference type="PANTHER" id="PTHR44858">
    <property type="entry name" value="TETRATRICOPEPTIDE REPEAT PROTEIN 6"/>
    <property type="match status" value="1"/>
</dbReference>
<evidence type="ECO:0000256" key="2">
    <source>
        <dbReference type="ARBA" id="ARBA00022803"/>
    </source>
</evidence>
<dbReference type="Pfam" id="PF13432">
    <property type="entry name" value="TPR_16"/>
    <property type="match status" value="1"/>
</dbReference>
<name>A0A367RMD9_NOSPU</name>
<dbReference type="SMART" id="SM00028">
    <property type="entry name" value="TPR"/>
    <property type="match status" value="4"/>
</dbReference>
<accession>A0A367RMD9</accession>
<feature type="repeat" description="TPR" evidence="3">
    <location>
        <begin position="346"/>
        <end position="379"/>
    </location>
</feature>
<dbReference type="InterPro" id="IPR027417">
    <property type="entry name" value="P-loop_NTPase"/>
</dbReference>
<evidence type="ECO:0000256" key="1">
    <source>
        <dbReference type="ARBA" id="ARBA00022737"/>
    </source>
</evidence>
<feature type="repeat" description="TPR" evidence="3">
    <location>
        <begin position="312"/>
        <end position="345"/>
    </location>
</feature>
<sequence length="708" mass="83086">MTEVFVNPECPFSLKSFDLLAQLKKHSSQNFYSKHEEDFKTCLELPIKQLLHYLTAQLSGEIIRKLNMEFNLFNLEVDFSQPCFEYNFFPKEMKSKIKSNNANFFIQVIQNGFWFGLYVSERSADRQTFIKNVQTNTTLKEILIQNTVVSEKCDLFSKSSQEISPINRLGDWLKIVARQKSATKCIQVTRYFTYYQILTFDYQQLTNEIKQLFEGIFPVFLAATCDEPIAAIEEYLHQINIKNGKYYCWQGVNKYQEGNYQDAIKQFDIALEKAPNIADAYRYRGKVKAESGYTDDAIYDYNYLLLIQPKNYEIYDERGNIYYNLENYEKALDDYNQSLHINPNFSLAYYHRGLTYLKLKNQQKAFEDLCRATELFDKEKDVDNYEEAQCILKTIYPDYSEPLFTEINQNIRSKGLRISESILRRYHLALKTRKFVILSGTSGTGKTWLTKAYAEVVAAEYLLVPVAPNWTTNEDLLGYFNPMDKEYHYTAFSHFLEKAAQEYEQAQTEKRTPRPYHLILDEMNLARVEYYFAKFLSVMEVRMREGLAQIELASEKQVLLPPNLYFIGTVNVDETTHNFADKVYDRAQMIEIEVCRNDLFEHLGEVEYREILMEVWDNLHLVTPFAFRVLDEINNYVNEAKLLDISWEEALDEQLLQKILPKLKGADDRVGEALKAFVDIAENKFNLSHAKASKMLKTFEQHGFTSYF</sequence>
<dbReference type="SUPFAM" id="SSF52540">
    <property type="entry name" value="P-loop containing nucleoside triphosphate hydrolases"/>
    <property type="match status" value="1"/>
</dbReference>
<dbReference type="GO" id="GO:0016887">
    <property type="term" value="F:ATP hydrolysis activity"/>
    <property type="evidence" value="ECO:0007669"/>
    <property type="project" value="InterPro"/>
</dbReference>
<dbReference type="Proteomes" id="UP000252085">
    <property type="component" value="Unassembled WGS sequence"/>
</dbReference>
<feature type="domain" description="ATPase dynein-related AAA" evidence="4">
    <location>
        <begin position="436"/>
        <end position="583"/>
    </location>
</feature>
<dbReference type="InterPro" id="IPR019734">
    <property type="entry name" value="TPR_rpt"/>
</dbReference>
<keyword evidence="1" id="KW-0677">Repeat</keyword>
<feature type="repeat" description="TPR" evidence="3">
    <location>
        <begin position="244"/>
        <end position="277"/>
    </location>
</feature>
<comment type="caution">
    <text evidence="5">The sequence shown here is derived from an EMBL/GenBank/DDBJ whole genome shotgun (WGS) entry which is preliminary data.</text>
</comment>
<dbReference type="SUPFAM" id="SSF48452">
    <property type="entry name" value="TPR-like"/>
    <property type="match status" value="1"/>
</dbReference>
<dbReference type="InterPro" id="IPR011990">
    <property type="entry name" value="TPR-like_helical_dom_sf"/>
</dbReference>
<keyword evidence="2 3" id="KW-0802">TPR repeat</keyword>